<dbReference type="EMBL" id="AKWH02000062">
    <property type="protein sequence ID" value="EKO50496.1"/>
    <property type="molecule type" value="Genomic_DNA"/>
</dbReference>
<name>A0A828Y6Q1_9LEPT</name>
<organism evidence="1 2">
    <name type="scientific">Leptospira kirschneri str. 200802841</name>
    <dbReference type="NCBI Taxonomy" id="1193047"/>
    <lineage>
        <taxon>Bacteria</taxon>
        <taxon>Pseudomonadati</taxon>
        <taxon>Spirochaetota</taxon>
        <taxon>Spirochaetia</taxon>
        <taxon>Leptospirales</taxon>
        <taxon>Leptospiraceae</taxon>
        <taxon>Leptospira</taxon>
    </lineage>
</organism>
<evidence type="ECO:0000313" key="2">
    <source>
        <dbReference type="Proteomes" id="UP000006339"/>
    </source>
</evidence>
<accession>A0A828Y6Q1</accession>
<gene>
    <name evidence="1" type="ORF">LEP1GSC131_1117</name>
</gene>
<protein>
    <submittedName>
        <fullName evidence="1">Uncharacterized protein</fullName>
    </submittedName>
</protein>
<sequence length="46" mass="5503">MSNREEFSDRTGEAKTTKKIIELNKIGKFKKLFTMFFIKIKNSFKK</sequence>
<evidence type="ECO:0000313" key="1">
    <source>
        <dbReference type="EMBL" id="EKO50496.1"/>
    </source>
</evidence>
<reference evidence="1" key="1">
    <citation type="submission" date="2012-10" db="EMBL/GenBank/DDBJ databases">
        <authorList>
            <person name="Harkins D.M."/>
            <person name="Durkin A.S."/>
            <person name="Brinkac L.M."/>
            <person name="Selengut J.D."/>
            <person name="Sanka R."/>
            <person name="DePew J."/>
            <person name="Purushe J."/>
            <person name="Picardeau M."/>
            <person name="Werts C."/>
            <person name="Goarant C."/>
            <person name="Vinetz J.M."/>
            <person name="Sutton G.G."/>
            <person name="Nelson W.C."/>
            <person name="Fouts D.E."/>
        </authorList>
    </citation>
    <scope>NUCLEOTIDE SEQUENCE [LARGE SCALE GENOMIC DNA]</scope>
    <source>
        <strain evidence="1">200802841</strain>
    </source>
</reference>
<comment type="caution">
    <text evidence="1">The sequence shown here is derived from an EMBL/GenBank/DDBJ whole genome shotgun (WGS) entry which is preliminary data.</text>
</comment>
<keyword evidence="2" id="KW-1185">Reference proteome</keyword>
<proteinExistence type="predicted"/>
<dbReference type="Proteomes" id="UP000006339">
    <property type="component" value="Unassembled WGS sequence"/>
</dbReference>
<dbReference type="AlphaFoldDB" id="A0A828Y6Q1"/>